<keyword evidence="3" id="KW-1015">Disulfide bond</keyword>
<dbReference type="PANTHER" id="PTHR21107">
    <property type="entry name" value="CYTOCHROME C OXIDASE ASSEMBLY PROTEIN COX19"/>
    <property type="match status" value="1"/>
</dbReference>
<keyword evidence="2" id="KW-0963">Cytoplasm</keyword>
<gene>
    <name evidence="6" type="ORF">MACK_000752</name>
</gene>
<feature type="region of interest" description="Disordered" evidence="5">
    <location>
        <begin position="1"/>
        <end position="21"/>
    </location>
</feature>
<reference evidence="6" key="1">
    <citation type="submission" date="2022-07" db="EMBL/GenBank/DDBJ databases">
        <title>Evaluation of T. orientalis genome assembly methods using nanopore sequencing and analysis of variation between genomes.</title>
        <authorList>
            <person name="Yam J."/>
            <person name="Micallef M.L."/>
            <person name="Liu M."/>
            <person name="Djordjevic S.P."/>
            <person name="Bogema D.R."/>
            <person name="Jenkins C."/>
        </authorList>
    </citation>
    <scope>NUCLEOTIDE SEQUENCE</scope>
    <source>
        <strain evidence="6">Goon Nure</strain>
    </source>
</reference>
<name>A0A976QSC1_THEOR</name>
<evidence type="ECO:0000256" key="3">
    <source>
        <dbReference type="ARBA" id="ARBA00023157"/>
    </source>
</evidence>
<evidence type="ECO:0000313" key="6">
    <source>
        <dbReference type="EMBL" id="UKK00678.2"/>
    </source>
</evidence>
<dbReference type="GO" id="GO:0033617">
    <property type="term" value="P:mitochondrial respiratory chain complex IV assembly"/>
    <property type="evidence" value="ECO:0007669"/>
    <property type="project" value="TreeGrafter"/>
</dbReference>
<dbReference type="EMBL" id="CP056069">
    <property type="protein sequence ID" value="UKK00678.2"/>
    <property type="molecule type" value="Genomic_DNA"/>
</dbReference>
<evidence type="ECO:0000256" key="1">
    <source>
        <dbReference type="ARBA" id="ARBA00004496"/>
    </source>
</evidence>
<dbReference type="InterPro" id="IPR051383">
    <property type="entry name" value="COX19"/>
</dbReference>
<accession>A0A976QSC1</accession>
<evidence type="ECO:0000256" key="5">
    <source>
        <dbReference type="SAM" id="MobiDB-lite"/>
    </source>
</evidence>
<proteinExistence type="inferred from homology"/>
<organism evidence="6 7">
    <name type="scientific">Theileria orientalis</name>
    <dbReference type="NCBI Taxonomy" id="68886"/>
    <lineage>
        <taxon>Eukaryota</taxon>
        <taxon>Sar</taxon>
        <taxon>Alveolata</taxon>
        <taxon>Apicomplexa</taxon>
        <taxon>Aconoidasida</taxon>
        <taxon>Piroplasmida</taxon>
        <taxon>Theileriidae</taxon>
        <taxon>Theileria</taxon>
    </lineage>
</organism>
<evidence type="ECO:0000313" key="7">
    <source>
        <dbReference type="Proteomes" id="UP000244811"/>
    </source>
</evidence>
<dbReference type="AlphaFoldDB" id="A0A976QSC1"/>
<comment type="similarity">
    <text evidence="4">Belongs to the COX19 family.</text>
</comment>
<sequence>MTVGVSKRIKPTPPDRGSFPLDHEGLCKNSSEKYLECIKSFNGNSTNCRSLASAYLKCRIENGLLHDEPLTNLGFRDTEIEHVSSHKPVETDSEIKPRSERKENKGFIAGDSCRLSHLIYKLHTCVDYKNKLLLSSKIFNFKHELSNSEELARRVLTAIDTEFIYLLLRSSTIFKLIGLELTNLLLCNKENATHFRKAIVYVTNILKENWLRKDFEYDESTKIIAEKIGDLEIVWIRLIYQCLECLDKLSDHLGPSYIYTYKTYVTELNEPLEFLVHDMFDVALLDPVDKRETYTVNLNPVGFEEEECGLCGKLKEKEFKEEAYLLQELYKDLDSLSKAHLDDLEMGDLEGGSLGGVESTEESVLPEILNKLANSFLDELRHKKEEARLNLFCIELLIKLLPHSTKIEFVDKCLKSNNFDIFRVLMGTVQSFNTTSKFRSRIEENQLEEINGMMFKYCLGLMESNLTRENMSLVLNYMNKALDSLSIGDISYMDLLKAAKRCEIEIHVGLDEVFRTENPLFSPHAFETMEKVMTIVSEAEEPFETMDEFFSIFHRSIQLLFDYFDNLYEVSKTTTNKTAEKYKESCLKLLSCWMTLEPMYYQNQFMDKLEKILSLLNEFDLVWLLPTFNFVELSDMDSVNRFQELLYKLIIAITNMESMGDTGERAMKMSCNLVTRLHLDQMIDYEKMVMTLNTKNFDMNAIGVGSSSRKEKKASPSGSDTTLDLNEYMRVLCEDLGCLTMFKPSYPIDFRAPICIHLNQKDLATYELLSSVSIGLLIKIIRSTRVEFVRNRLDITYDFKAFDKYLTSEVEFDKIENLCYATEAAASTCLSRVYEGSSAKYIDNQIMIVIMELLVHFFIHTAPKTRSEYLDDIHRISHYFTLCKLCIILMQNYSTFLMLFNYSVKKVRLKIATPPKEDFENMIDEGFAAEEDLILCEFFSTYTSSL</sequence>
<protein>
    <submittedName>
        <fullName evidence="6">Uncharacterized protein</fullName>
    </submittedName>
</protein>
<dbReference type="GO" id="GO:0005758">
    <property type="term" value="C:mitochondrial intermembrane space"/>
    <property type="evidence" value="ECO:0007669"/>
    <property type="project" value="TreeGrafter"/>
</dbReference>
<evidence type="ECO:0000256" key="2">
    <source>
        <dbReference type="ARBA" id="ARBA00022490"/>
    </source>
</evidence>
<dbReference type="PANTHER" id="PTHR21107:SF2">
    <property type="entry name" value="CYTOCHROME C OXIDASE ASSEMBLY PROTEIN COX19"/>
    <property type="match status" value="1"/>
</dbReference>
<comment type="subcellular location">
    <subcellularLocation>
        <location evidence="1">Cytoplasm</location>
    </subcellularLocation>
</comment>
<dbReference type="Proteomes" id="UP000244811">
    <property type="component" value="Chromosome 1"/>
</dbReference>
<evidence type="ECO:0000256" key="4">
    <source>
        <dbReference type="ARBA" id="ARBA00038223"/>
    </source>
</evidence>